<sequence>MNLKIEYIPTTALIPYARNARTHSDQQIKQIAGSIKEFGFNNPVLIDEDLGIIAGHGRVMAAEKLKMAKVPTVQLGHLSEADKRAYILADNKLAMNAGWDDDLLSIELGALTDLADFDVELTGFSQDEIDELLADDGTEGLTDPDAIPDAPDVPV</sequence>
<dbReference type="CDD" id="cd16403">
    <property type="entry name" value="ParB_N_like_MT"/>
    <property type="match status" value="1"/>
</dbReference>
<organism evidence="3">
    <name type="scientific">marine sediment metagenome</name>
    <dbReference type="NCBI Taxonomy" id="412755"/>
    <lineage>
        <taxon>unclassified sequences</taxon>
        <taxon>metagenomes</taxon>
        <taxon>ecological metagenomes</taxon>
    </lineage>
</organism>
<name>X0VHN2_9ZZZZ</name>
<feature type="non-terminal residue" evidence="3">
    <location>
        <position position="155"/>
    </location>
</feature>
<dbReference type="GO" id="GO:0045881">
    <property type="term" value="P:positive regulation of sporulation resulting in formation of a cellular spore"/>
    <property type="evidence" value="ECO:0007669"/>
    <property type="project" value="TreeGrafter"/>
</dbReference>
<accession>X0VHN2</accession>
<feature type="region of interest" description="Disordered" evidence="1">
    <location>
        <begin position="136"/>
        <end position="155"/>
    </location>
</feature>
<dbReference type="InterPro" id="IPR036086">
    <property type="entry name" value="ParB/Sulfiredoxin_sf"/>
</dbReference>
<dbReference type="PANTHER" id="PTHR33375">
    <property type="entry name" value="CHROMOSOME-PARTITIONING PROTEIN PARB-RELATED"/>
    <property type="match status" value="1"/>
</dbReference>
<protein>
    <recommendedName>
        <fullName evidence="2">ParB-like N-terminal domain-containing protein</fullName>
    </recommendedName>
</protein>
<feature type="domain" description="ParB-like N-terminal" evidence="2">
    <location>
        <begin position="6"/>
        <end position="92"/>
    </location>
</feature>
<dbReference type="InterPro" id="IPR050336">
    <property type="entry name" value="Chromosome_partition/occlusion"/>
</dbReference>
<feature type="compositionally biased region" description="Low complexity" evidence="1">
    <location>
        <begin position="143"/>
        <end position="155"/>
    </location>
</feature>
<dbReference type="AlphaFoldDB" id="X0VHN2"/>
<dbReference type="GO" id="GO:0005694">
    <property type="term" value="C:chromosome"/>
    <property type="evidence" value="ECO:0007669"/>
    <property type="project" value="TreeGrafter"/>
</dbReference>
<dbReference type="InterPro" id="IPR003115">
    <property type="entry name" value="ParB_N"/>
</dbReference>
<proteinExistence type="predicted"/>
<evidence type="ECO:0000259" key="2">
    <source>
        <dbReference type="SMART" id="SM00470"/>
    </source>
</evidence>
<dbReference type="SUPFAM" id="SSF110849">
    <property type="entry name" value="ParB/Sulfiredoxin"/>
    <property type="match status" value="1"/>
</dbReference>
<evidence type="ECO:0000256" key="1">
    <source>
        <dbReference type="SAM" id="MobiDB-lite"/>
    </source>
</evidence>
<reference evidence="3" key="1">
    <citation type="journal article" date="2014" name="Front. Microbiol.">
        <title>High frequency of phylogenetically diverse reductive dehalogenase-homologous genes in deep subseafloor sedimentary metagenomes.</title>
        <authorList>
            <person name="Kawai M."/>
            <person name="Futagami T."/>
            <person name="Toyoda A."/>
            <person name="Takaki Y."/>
            <person name="Nishi S."/>
            <person name="Hori S."/>
            <person name="Arai W."/>
            <person name="Tsubouchi T."/>
            <person name="Morono Y."/>
            <person name="Uchiyama I."/>
            <person name="Ito T."/>
            <person name="Fujiyama A."/>
            <person name="Inagaki F."/>
            <person name="Takami H."/>
        </authorList>
    </citation>
    <scope>NUCLEOTIDE SEQUENCE</scope>
    <source>
        <strain evidence="3">Expedition CK06-06</strain>
    </source>
</reference>
<dbReference type="EMBL" id="BARS01029972">
    <property type="protein sequence ID" value="GAG10727.1"/>
    <property type="molecule type" value="Genomic_DNA"/>
</dbReference>
<dbReference type="Pfam" id="PF02195">
    <property type="entry name" value="ParB_N"/>
    <property type="match status" value="1"/>
</dbReference>
<dbReference type="SMART" id="SM00470">
    <property type="entry name" value="ParB"/>
    <property type="match status" value="1"/>
</dbReference>
<comment type="caution">
    <text evidence="3">The sequence shown here is derived from an EMBL/GenBank/DDBJ whole genome shotgun (WGS) entry which is preliminary data.</text>
</comment>
<gene>
    <name evidence="3" type="ORF">S01H1_46791</name>
</gene>
<dbReference type="GO" id="GO:0007059">
    <property type="term" value="P:chromosome segregation"/>
    <property type="evidence" value="ECO:0007669"/>
    <property type="project" value="TreeGrafter"/>
</dbReference>
<dbReference type="Gene3D" id="3.90.1530.10">
    <property type="entry name" value="Conserved hypothetical protein from pyrococcus furiosus pfu- 392566-001, ParB domain"/>
    <property type="match status" value="1"/>
</dbReference>
<dbReference type="PANTHER" id="PTHR33375:SF1">
    <property type="entry name" value="CHROMOSOME-PARTITIONING PROTEIN PARB-RELATED"/>
    <property type="match status" value="1"/>
</dbReference>
<evidence type="ECO:0000313" key="3">
    <source>
        <dbReference type="EMBL" id="GAG10727.1"/>
    </source>
</evidence>